<dbReference type="SMART" id="SM00942">
    <property type="entry name" value="PriCT_1"/>
    <property type="match status" value="1"/>
</dbReference>
<accession>A0A7Y0L409</accession>
<evidence type="ECO:0000259" key="1">
    <source>
        <dbReference type="SMART" id="SM00942"/>
    </source>
</evidence>
<gene>
    <name evidence="2" type="ORF">HIJ39_11115</name>
</gene>
<dbReference type="InterPro" id="IPR014820">
    <property type="entry name" value="PriCT_1"/>
</dbReference>
<dbReference type="Pfam" id="PF08708">
    <property type="entry name" value="PriCT_1"/>
    <property type="match status" value="1"/>
</dbReference>
<evidence type="ECO:0000313" key="2">
    <source>
        <dbReference type="EMBL" id="NMP22898.1"/>
    </source>
</evidence>
<sequence length="375" mass="42278">MDDREQLMWEALYGDIDDAYLLLAWPARKNAPTPNGDRHFIPLKTWLSAHDADRVVSLLSSFEGDRELTLEDAHHGVLPRRTKNVRDTLPIILYADLDDVTDITWELIDDLGIDPTAIVASGRGLHAYWRLEREITVDDFRQAVRALYRALIANPQAARQAAHEAGDPTRLFRIPGGRNYRYRPPRPIRIMRVGGDRYSWQEVRSALAPWWDEPETPPSENARITPEELTDMLSGVGRGTRNTVAIRIAGHLRAYGLSVDEIRQWLDLWNSRNHPPLSHSEMRKVVASIGRYAVTPTISSAAVSPSELALLYRRFPGLRSAHRGPRAGAVKAALLAGIAESAIMTALIHADPRKTLGPPDRLVRWAQHHLQDERT</sequence>
<comment type="caution">
    <text evidence="2">The sequence shown here is derived from an EMBL/GenBank/DDBJ whole genome shotgun (WGS) entry which is preliminary data.</text>
</comment>
<feature type="domain" description="Primase C-terminal 1" evidence="1">
    <location>
        <begin position="230"/>
        <end position="295"/>
    </location>
</feature>
<keyword evidence="3" id="KW-1185">Reference proteome</keyword>
<organism evidence="2 3">
    <name type="scientific">Sulfobacillus harzensis</name>
    <dbReference type="NCBI Taxonomy" id="2729629"/>
    <lineage>
        <taxon>Bacteria</taxon>
        <taxon>Bacillati</taxon>
        <taxon>Bacillota</taxon>
        <taxon>Clostridia</taxon>
        <taxon>Eubacteriales</taxon>
        <taxon>Clostridiales Family XVII. Incertae Sedis</taxon>
        <taxon>Sulfobacillus</taxon>
    </lineage>
</organism>
<dbReference type="EMBL" id="JABBVZ010000034">
    <property type="protein sequence ID" value="NMP22898.1"/>
    <property type="molecule type" value="Genomic_DNA"/>
</dbReference>
<protein>
    <recommendedName>
        <fullName evidence="1">Primase C-terminal 1 domain-containing protein</fullName>
    </recommendedName>
</protein>
<dbReference type="Proteomes" id="UP000533476">
    <property type="component" value="Unassembled WGS sequence"/>
</dbReference>
<dbReference type="RefSeq" id="WP_169099660.1">
    <property type="nucleotide sequence ID" value="NZ_JABBVZ010000034.1"/>
</dbReference>
<name>A0A7Y0L409_9FIRM</name>
<reference evidence="2 3" key="1">
    <citation type="submission" date="2020-04" db="EMBL/GenBank/DDBJ databases">
        <authorList>
            <person name="Zhang R."/>
            <person name="Schippers A."/>
        </authorList>
    </citation>
    <scope>NUCLEOTIDE SEQUENCE [LARGE SCALE GENOMIC DNA]</scope>
    <source>
        <strain evidence="2 3">DSM 109850</strain>
    </source>
</reference>
<dbReference type="AlphaFoldDB" id="A0A7Y0L409"/>
<proteinExistence type="predicted"/>
<evidence type="ECO:0000313" key="3">
    <source>
        <dbReference type="Proteomes" id="UP000533476"/>
    </source>
</evidence>